<dbReference type="KEGG" id="rbc:BN938_0831"/>
<dbReference type="EC" id="2.4.1.18" evidence="2"/>
<keyword evidence="2" id="KW-0328">Glycosyltransferase</keyword>
<dbReference type="eggNOG" id="COG0366">
    <property type="taxonomic scope" value="Bacteria"/>
</dbReference>
<reference evidence="2 3" key="1">
    <citation type="journal article" date="2015" name="Genome Announc.">
        <title>Complete Genome Sequence of the Novel Leech Symbiont Mucinivorans hirudinis M3T.</title>
        <authorList>
            <person name="Nelson M.C."/>
            <person name="Bomar L."/>
            <person name="Graf J."/>
        </authorList>
    </citation>
    <scope>NUCLEOTIDE SEQUENCE [LARGE SCALE GENOMIC DNA]</scope>
    <source>
        <strain evidence="3">M3</strain>
    </source>
</reference>
<dbReference type="SMART" id="SM00642">
    <property type="entry name" value="Aamy"/>
    <property type="match status" value="1"/>
</dbReference>
<gene>
    <name evidence="2" type="ORF">BN938_0831</name>
</gene>
<dbReference type="SUPFAM" id="SSF51011">
    <property type="entry name" value="Glycosyl hydrolase domain"/>
    <property type="match status" value="1"/>
</dbReference>
<dbReference type="OrthoDB" id="9805159at2"/>
<dbReference type="InterPro" id="IPR017853">
    <property type="entry name" value="GH"/>
</dbReference>
<dbReference type="SUPFAM" id="SSF51445">
    <property type="entry name" value="(Trans)glycosidases"/>
    <property type="match status" value="1"/>
</dbReference>
<evidence type="ECO:0000259" key="1">
    <source>
        <dbReference type="SMART" id="SM00642"/>
    </source>
</evidence>
<dbReference type="Gene3D" id="2.60.40.1180">
    <property type="entry name" value="Golgi alpha-mannosidase II"/>
    <property type="match status" value="1"/>
</dbReference>
<keyword evidence="2" id="KW-0808">Transferase</keyword>
<keyword evidence="3" id="KW-1185">Reference proteome</keyword>
<accession>A0A060R749</accession>
<dbReference type="Pfam" id="PF00128">
    <property type="entry name" value="Alpha-amylase"/>
    <property type="match status" value="1"/>
</dbReference>
<dbReference type="InterPro" id="IPR013780">
    <property type="entry name" value="Glyco_hydro_b"/>
</dbReference>
<dbReference type="InterPro" id="IPR006047">
    <property type="entry name" value="GH13_cat_dom"/>
</dbReference>
<dbReference type="EMBL" id="HG934468">
    <property type="protein sequence ID" value="CDN30932.1"/>
    <property type="molecule type" value="Genomic_DNA"/>
</dbReference>
<dbReference type="Proteomes" id="UP000027616">
    <property type="component" value="Chromosome I"/>
</dbReference>
<evidence type="ECO:0000313" key="2">
    <source>
        <dbReference type="EMBL" id="CDN30932.1"/>
    </source>
</evidence>
<dbReference type="PANTHER" id="PTHR47786:SF2">
    <property type="entry name" value="GLYCOSYL HYDROLASE FAMILY 13 CATALYTIC DOMAIN-CONTAINING PROTEIN"/>
    <property type="match status" value="1"/>
</dbReference>
<dbReference type="PANTHER" id="PTHR47786">
    <property type="entry name" value="ALPHA-1,4-GLUCAN:MALTOSE-1-PHOSPHATE MALTOSYLTRANSFERASE"/>
    <property type="match status" value="1"/>
</dbReference>
<dbReference type="PATRIC" id="fig|1433126.3.peg.831"/>
<proteinExistence type="predicted"/>
<dbReference type="CDD" id="cd11313">
    <property type="entry name" value="AmyAc_arch_bac_AmyA"/>
    <property type="match status" value="1"/>
</dbReference>
<dbReference type="GO" id="GO:0003844">
    <property type="term" value="F:1,4-alpha-glucan branching enzyme activity"/>
    <property type="evidence" value="ECO:0007669"/>
    <property type="project" value="UniProtKB-EC"/>
</dbReference>
<dbReference type="STRING" id="1433126.BN938_0831"/>
<name>A0A060R749_9BACT</name>
<dbReference type="Gene3D" id="3.20.20.80">
    <property type="entry name" value="Glycosidases"/>
    <property type="match status" value="1"/>
</dbReference>
<feature type="domain" description="Glycosyl hydrolase family 13 catalytic" evidence="1">
    <location>
        <begin position="26"/>
        <end position="346"/>
    </location>
</feature>
<dbReference type="HOGENOM" id="CLU_032719_1_0_10"/>
<dbReference type="GO" id="GO:0005975">
    <property type="term" value="P:carbohydrate metabolic process"/>
    <property type="evidence" value="ECO:0007669"/>
    <property type="project" value="InterPro"/>
</dbReference>
<organism evidence="2 3">
    <name type="scientific">Mucinivorans hirudinis</name>
    <dbReference type="NCBI Taxonomy" id="1433126"/>
    <lineage>
        <taxon>Bacteria</taxon>
        <taxon>Pseudomonadati</taxon>
        <taxon>Bacteroidota</taxon>
        <taxon>Bacteroidia</taxon>
        <taxon>Bacteroidales</taxon>
        <taxon>Rikenellaceae</taxon>
        <taxon>Mucinivorans</taxon>
    </lineage>
</organism>
<sequence length="434" mass="50488">MQLLYPCKKIHGKQHPEWAYDAVLYELNMRQFTTEGTFVAAAKELPRLKKLGVDVIWLMPIFPIGEQRRKGSLGSYYSIRDYRAVNPEFGTMDDFRAFLQQAQNEGVKVILDWVPNHTSRDAVWTIEHPDWYEFDTEKNEIATPFDWTDTAKLDYSQQAMREEMVAAMKFWLSQGIDGFRCDMAMLQPIDFWDWATPELEQVKPDIFMLAEAEGVEFHRRAFDATYAWDMHHLLVKIAQGQANADSLRERLKWEAFHYPEQAIRMQFTSNHDENSWSDTEFVRFGAAAKAMAALTYILPGIPLIYNGQEVAQPRRLAFFDKDAIEWGAPNDFSDLYEKLSSLKHAHPALRAGEQGGDLYSIDNSEQWRIFAVKRKIGEQTVIALFNFSGADAWVKFWDEDFNGEYNQLLSNDKAQLTSDSDFLLAPWGWFVYWR</sequence>
<protein>
    <submittedName>
        <fullName evidence="2">1,4-alpha-glucan branching enzyme</fullName>
        <ecNumber evidence="2">2.4.1.18</ecNumber>
    </submittedName>
</protein>
<evidence type="ECO:0000313" key="3">
    <source>
        <dbReference type="Proteomes" id="UP000027616"/>
    </source>
</evidence>
<dbReference type="AlphaFoldDB" id="A0A060R749"/>